<gene>
    <name evidence="5" type="ORF">DPQ25_05605</name>
</gene>
<dbReference type="PANTHER" id="PTHR43280:SF2">
    <property type="entry name" value="HTH-TYPE TRANSCRIPTIONAL REGULATOR EXSA"/>
    <property type="match status" value="1"/>
</dbReference>
<dbReference type="PROSITE" id="PS00041">
    <property type="entry name" value="HTH_ARAC_FAMILY_1"/>
    <property type="match status" value="1"/>
</dbReference>
<sequence length="288" mass="32406">MLGGREELPVVHEKSILNQGFGDINPISCGQEDCVPGHSYGYAVREYYLLHCIVRGCGMFVREGEPPHLLKRGDLFLIRPGESTLYEADHRTPWSYIWLGFDGPGCERHLDTTLFCGGKACLSAPSALRVFEEASAIPDRQPSTELLLCAKLFELFAILQKEAQAFRSAPEDYTIRAMDYIRANYAMPVTVGGIAELLGIDRRYLSRIFTERAGVTPREFLQHVRLGRAAELLKNSNCSISEVARNAGYEDVFNFSKLFKKKYGLSPLYYRKAALHTGNRRPEDGPYV</sequence>
<evidence type="ECO:0000313" key="5">
    <source>
        <dbReference type="EMBL" id="RAQ29772.1"/>
    </source>
</evidence>
<dbReference type="InterPro" id="IPR037923">
    <property type="entry name" value="HTH-like"/>
</dbReference>
<dbReference type="CDD" id="cd06986">
    <property type="entry name" value="cupin_MmsR-like_N"/>
    <property type="match status" value="1"/>
</dbReference>
<organism evidence="5 6">
    <name type="scientific">Hydrogeniiclostridium mannosilyticum</name>
    <dbReference type="NCBI Taxonomy" id="2764322"/>
    <lineage>
        <taxon>Bacteria</taxon>
        <taxon>Bacillati</taxon>
        <taxon>Bacillota</taxon>
        <taxon>Clostridia</taxon>
        <taxon>Eubacteriales</taxon>
        <taxon>Acutalibacteraceae</taxon>
        <taxon>Hydrogeniiclostridium</taxon>
    </lineage>
</organism>
<dbReference type="Pfam" id="PF12833">
    <property type="entry name" value="HTH_18"/>
    <property type="match status" value="1"/>
</dbReference>
<dbReference type="Proteomes" id="UP000249377">
    <property type="component" value="Unassembled WGS sequence"/>
</dbReference>
<dbReference type="PANTHER" id="PTHR43280">
    <property type="entry name" value="ARAC-FAMILY TRANSCRIPTIONAL REGULATOR"/>
    <property type="match status" value="1"/>
</dbReference>
<dbReference type="InterPro" id="IPR020449">
    <property type="entry name" value="Tscrpt_reg_AraC-type_HTH"/>
</dbReference>
<evidence type="ECO:0000256" key="1">
    <source>
        <dbReference type="ARBA" id="ARBA00023015"/>
    </source>
</evidence>
<evidence type="ECO:0000313" key="6">
    <source>
        <dbReference type="Proteomes" id="UP000249377"/>
    </source>
</evidence>
<comment type="caution">
    <text evidence="5">The sequence shown here is derived from an EMBL/GenBank/DDBJ whole genome shotgun (WGS) entry which is preliminary data.</text>
</comment>
<dbReference type="InterPro" id="IPR018062">
    <property type="entry name" value="HTH_AraC-typ_CS"/>
</dbReference>
<dbReference type="InterPro" id="IPR003313">
    <property type="entry name" value="AraC-bd"/>
</dbReference>
<dbReference type="Gene3D" id="1.10.10.60">
    <property type="entry name" value="Homeodomain-like"/>
    <property type="match status" value="2"/>
</dbReference>
<evidence type="ECO:0000256" key="2">
    <source>
        <dbReference type="ARBA" id="ARBA00023125"/>
    </source>
</evidence>
<protein>
    <submittedName>
        <fullName evidence="5">AraC family transcriptional regulator</fullName>
    </submittedName>
</protein>
<keyword evidence="2" id="KW-0238">DNA-binding</keyword>
<keyword evidence="1" id="KW-0805">Transcription regulation</keyword>
<proteinExistence type="predicted"/>
<keyword evidence="6" id="KW-1185">Reference proteome</keyword>
<dbReference type="PRINTS" id="PR00032">
    <property type="entry name" value="HTHARAC"/>
</dbReference>
<name>A0A328UG62_9FIRM</name>
<dbReference type="GO" id="GO:0003700">
    <property type="term" value="F:DNA-binding transcription factor activity"/>
    <property type="evidence" value="ECO:0007669"/>
    <property type="project" value="InterPro"/>
</dbReference>
<dbReference type="InterPro" id="IPR018060">
    <property type="entry name" value="HTH_AraC"/>
</dbReference>
<dbReference type="SUPFAM" id="SSF51215">
    <property type="entry name" value="Regulatory protein AraC"/>
    <property type="match status" value="1"/>
</dbReference>
<dbReference type="PROSITE" id="PS01124">
    <property type="entry name" value="HTH_ARAC_FAMILY_2"/>
    <property type="match status" value="1"/>
</dbReference>
<evidence type="ECO:0000256" key="3">
    <source>
        <dbReference type="ARBA" id="ARBA00023163"/>
    </source>
</evidence>
<dbReference type="InterPro" id="IPR009057">
    <property type="entry name" value="Homeodomain-like_sf"/>
</dbReference>
<keyword evidence="3" id="KW-0804">Transcription</keyword>
<feature type="domain" description="HTH araC/xylS-type" evidence="4">
    <location>
        <begin position="175"/>
        <end position="273"/>
    </location>
</feature>
<dbReference type="SUPFAM" id="SSF46689">
    <property type="entry name" value="Homeodomain-like"/>
    <property type="match status" value="2"/>
</dbReference>
<accession>A0A328UG62</accession>
<dbReference type="AlphaFoldDB" id="A0A328UG62"/>
<reference evidence="5 6" key="1">
    <citation type="submission" date="2018-06" db="EMBL/GenBank/DDBJ databases">
        <title>Noncontiguous genome sequence of Ruminococcaceae bacterium ASD2818.</title>
        <authorList>
            <person name="Chaplin A.V."/>
            <person name="Sokolova S.R."/>
            <person name="Kochetkova T.O."/>
            <person name="Goltsov A.Y."/>
            <person name="Trofimov D.Y."/>
            <person name="Efimov B.A."/>
        </authorList>
    </citation>
    <scope>NUCLEOTIDE SEQUENCE [LARGE SCALE GENOMIC DNA]</scope>
    <source>
        <strain evidence="5 6">ASD2818</strain>
    </source>
</reference>
<dbReference type="EMBL" id="QLYR01000002">
    <property type="protein sequence ID" value="RAQ29772.1"/>
    <property type="molecule type" value="Genomic_DNA"/>
</dbReference>
<dbReference type="SMART" id="SM00342">
    <property type="entry name" value="HTH_ARAC"/>
    <property type="match status" value="1"/>
</dbReference>
<evidence type="ECO:0000259" key="4">
    <source>
        <dbReference type="PROSITE" id="PS01124"/>
    </source>
</evidence>
<dbReference type="Gene3D" id="2.60.120.280">
    <property type="entry name" value="Regulatory protein AraC"/>
    <property type="match status" value="1"/>
</dbReference>
<dbReference type="GO" id="GO:0043565">
    <property type="term" value="F:sequence-specific DNA binding"/>
    <property type="evidence" value="ECO:0007669"/>
    <property type="project" value="InterPro"/>
</dbReference>
<dbReference type="Pfam" id="PF02311">
    <property type="entry name" value="AraC_binding"/>
    <property type="match status" value="1"/>
</dbReference>